<dbReference type="GeneID" id="63717430"/>
<dbReference type="Proteomes" id="UP000076580">
    <property type="component" value="Chromosome 02"/>
</dbReference>
<dbReference type="InParanoid" id="A0A151GKY6"/>
<dbReference type="RefSeq" id="XP_040657126.1">
    <property type="nucleotide sequence ID" value="XM_040802093.1"/>
</dbReference>
<organism evidence="2 3">
    <name type="scientific">Drechmeria coniospora</name>
    <name type="common">Nematophagous fungus</name>
    <name type="synonym">Meria coniospora</name>
    <dbReference type="NCBI Taxonomy" id="98403"/>
    <lineage>
        <taxon>Eukaryota</taxon>
        <taxon>Fungi</taxon>
        <taxon>Dikarya</taxon>
        <taxon>Ascomycota</taxon>
        <taxon>Pezizomycotina</taxon>
        <taxon>Sordariomycetes</taxon>
        <taxon>Hypocreomycetidae</taxon>
        <taxon>Hypocreales</taxon>
        <taxon>Ophiocordycipitaceae</taxon>
        <taxon>Drechmeria</taxon>
    </lineage>
</organism>
<keyword evidence="3" id="KW-1185">Reference proteome</keyword>
<reference evidence="2 3" key="1">
    <citation type="journal article" date="2016" name="Sci. Rep.">
        <title>Insights into Adaptations to a Near-Obligate Nematode Endoparasitic Lifestyle from the Finished Genome of Drechmeria coniospora.</title>
        <authorList>
            <person name="Zhang L."/>
            <person name="Zhou Z."/>
            <person name="Guo Q."/>
            <person name="Fokkens L."/>
            <person name="Miskei M."/>
            <person name="Pocsi I."/>
            <person name="Zhang W."/>
            <person name="Chen M."/>
            <person name="Wang L."/>
            <person name="Sun Y."/>
            <person name="Donzelli B.G."/>
            <person name="Gibson D.M."/>
            <person name="Nelson D.R."/>
            <person name="Luo J.G."/>
            <person name="Rep M."/>
            <person name="Liu H."/>
            <person name="Yang S."/>
            <person name="Wang J."/>
            <person name="Krasnoff S.B."/>
            <person name="Xu Y."/>
            <person name="Molnar I."/>
            <person name="Lin M."/>
        </authorList>
    </citation>
    <scope>NUCLEOTIDE SEQUENCE [LARGE SCALE GENOMIC DNA]</scope>
    <source>
        <strain evidence="2 3">ARSEF 6962</strain>
    </source>
</reference>
<feature type="region of interest" description="Disordered" evidence="1">
    <location>
        <begin position="144"/>
        <end position="273"/>
    </location>
</feature>
<evidence type="ECO:0000256" key="1">
    <source>
        <dbReference type="SAM" id="MobiDB-lite"/>
    </source>
</evidence>
<feature type="region of interest" description="Disordered" evidence="1">
    <location>
        <begin position="381"/>
        <end position="405"/>
    </location>
</feature>
<evidence type="ECO:0000313" key="3">
    <source>
        <dbReference type="Proteomes" id="UP000076580"/>
    </source>
</evidence>
<accession>A0A151GKY6</accession>
<sequence length="405" mass="43957">MRTPSDEEESIFTVHLRINIRMSRARSPVGMAACSRRPAIPWYKAAQDSSEMLMSILVQNYSVRCNYGVYAASVWTRARMRSHSKAGDAESVLCRVVSCHVVSDRRSTIQLDLLRSGTCYDAPTVPGTSAGRRHMDLMNLGRRSARRAETSSLGASSDLSAPTTPSVACGRTCRPSSAPTSLPSVSPPPFPSLPRPFPLLCQAPGGRDRETWRASTPGPNRPAQSTVFRGSDRPLVGPWHDPRSSPAVRPSRPVARADDGGSEQDDAEHCLCPSRSASVDRGARDVPVRSRAVRLSVIVIVIVIVSLTVTKSPVTTRPPDFGLACPKLDRRARIATGASQTSGPPLTAELASFVFRYSNPPRALPSKPEFLRGRRPLHPVPPCQSWAAHRNRRRPAHPTASLASS</sequence>
<proteinExistence type="predicted"/>
<gene>
    <name evidence="2" type="ORF">DCS_04787</name>
</gene>
<feature type="compositionally biased region" description="Polar residues" evidence="1">
    <location>
        <begin position="213"/>
        <end position="228"/>
    </location>
</feature>
<dbReference type="EMBL" id="LAYC01000002">
    <property type="protein sequence ID" value="KYK57774.1"/>
    <property type="molecule type" value="Genomic_DNA"/>
</dbReference>
<feature type="compositionally biased region" description="Low complexity" evidence="1">
    <location>
        <begin position="244"/>
        <end position="254"/>
    </location>
</feature>
<name>A0A151GKY6_DRECN</name>
<dbReference type="AlphaFoldDB" id="A0A151GKY6"/>
<feature type="compositionally biased region" description="Low complexity" evidence="1">
    <location>
        <begin position="175"/>
        <end position="184"/>
    </location>
</feature>
<feature type="compositionally biased region" description="Polar residues" evidence="1">
    <location>
        <begin position="150"/>
        <end position="166"/>
    </location>
</feature>
<comment type="caution">
    <text evidence="2">The sequence shown here is derived from an EMBL/GenBank/DDBJ whole genome shotgun (WGS) entry which is preliminary data.</text>
</comment>
<evidence type="ECO:0000313" key="2">
    <source>
        <dbReference type="EMBL" id="KYK57774.1"/>
    </source>
</evidence>
<feature type="compositionally biased region" description="Pro residues" evidence="1">
    <location>
        <begin position="185"/>
        <end position="197"/>
    </location>
</feature>
<protein>
    <submittedName>
        <fullName evidence="2">Uncharacterized protein</fullName>
    </submittedName>
</protein>